<name>A0AAE1KF43_PETCI</name>
<gene>
    <name evidence="2" type="ORF">Pcinc_021396</name>
</gene>
<dbReference type="EMBL" id="JAWQEG010002207">
    <property type="protein sequence ID" value="KAK3873591.1"/>
    <property type="molecule type" value="Genomic_DNA"/>
</dbReference>
<evidence type="ECO:0000256" key="1">
    <source>
        <dbReference type="SAM" id="MobiDB-lite"/>
    </source>
</evidence>
<reference evidence="2" key="1">
    <citation type="submission" date="2023-10" db="EMBL/GenBank/DDBJ databases">
        <title>Genome assemblies of two species of porcelain crab, Petrolisthes cinctipes and Petrolisthes manimaculis (Anomura: Porcellanidae).</title>
        <authorList>
            <person name="Angst P."/>
        </authorList>
    </citation>
    <scope>NUCLEOTIDE SEQUENCE</scope>
    <source>
        <strain evidence="2">PB745_01</strain>
        <tissue evidence="2">Gill</tissue>
    </source>
</reference>
<protein>
    <submittedName>
        <fullName evidence="2">Uncharacterized protein</fullName>
    </submittedName>
</protein>
<sequence length="315" mass="33589">FCHPLPSSNPCPAFLPPYPVELNPALKLPSLDLPSPIASTQSIPALHGHPRPLVMRTSEAAATVAQPDHPEAGEGFVMGGVKRQRLSSRVGGEGKGDHMFQQRRRQQVLLTLQTTRRQPPGLCKHQHATTAVTFEERTNQGREEFERCELWTPHSLAPSPPATHILRSGLTSGCSEDGQPPPCQASGVYGRGAGQRPLMSAAANDSWETRAGRGAAGTPPLYRSGQGLGLGCGQGATGHHNNTTNTLQHWRQEFEQGTREMKSATVTIVCCLMEKQDSRGMKLKPGPGRGSGRVGGGEGEGGGGNNTQSPPKFTH</sequence>
<feature type="region of interest" description="Disordered" evidence="1">
    <location>
        <begin position="277"/>
        <end position="315"/>
    </location>
</feature>
<proteinExistence type="predicted"/>
<feature type="compositionally biased region" description="Polar residues" evidence="1">
    <location>
        <begin position="306"/>
        <end position="315"/>
    </location>
</feature>
<dbReference type="AlphaFoldDB" id="A0AAE1KF43"/>
<feature type="compositionally biased region" description="Gly residues" evidence="1">
    <location>
        <begin position="287"/>
        <end position="305"/>
    </location>
</feature>
<evidence type="ECO:0000313" key="3">
    <source>
        <dbReference type="Proteomes" id="UP001286313"/>
    </source>
</evidence>
<evidence type="ECO:0000313" key="2">
    <source>
        <dbReference type="EMBL" id="KAK3873591.1"/>
    </source>
</evidence>
<feature type="non-terminal residue" evidence="2">
    <location>
        <position position="1"/>
    </location>
</feature>
<organism evidence="2 3">
    <name type="scientific">Petrolisthes cinctipes</name>
    <name type="common">Flat porcelain crab</name>
    <dbReference type="NCBI Taxonomy" id="88211"/>
    <lineage>
        <taxon>Eukaryota</taxon>
        <taxon>Metazoa</taxon>
        <taxon>Ecdysozoa</taxon>
        <taxon>Arthropoda</taxon>
        <taxon>Crustacea</taxon>
        <taxon>Multicrustacea</taxon>
        <taxon>Malacostraca</taxon>
        <taxon>Eumalacostraca</taxon>
        <taxon>Eucarida</taxon>
        <taxon>Decapoda</taxon>
        <taxon>Pleocyemata</taxon>
        <taxon>Anomura</taxon>
        <taxon>Galatheoidea</taxon>
        <taxon>Porcellanidae</taxon>
        <taxon>Petrolisthes</taxon>
    </lineage>
</organism>
<keyword evidence="3" id="KW-1185">Reference proteome</keyword>
<accession>A0AAE1KF43</accession>
<comment type="caution">
    <text evidence="2">The sequence shown here is derived from an EMBL/GenBank/DDBJ whole genome shotgun (WGS) entry which is preliminary data.</text>
</comment>
<dbReference type="Proteomes" id="UP001286313">
    <property type="component" value="Unassembled WGS sequence"/>
</dbReference>